<evidence type="ECO:0000259" key="1">
    <source>
        <dbReference type="Pfam" id="PF10263"/>
    </source>
</evidence>
<gene>
    <name evidence="2" type="ORF">cpL1_0439</name>
</gene>
<name>A0AA40PRC9_9CHLA</name>
<accession>A0AA40PRC9</accession>
<dbReference type="EMBL" id="LFRH01000001">
    <property type="protein sequence ID" value="KTF29228.1"/>
    <property type="molecule type" value="Genomic_DNA"/>
</dbReference>
<comment type="caution">
    <text evidence="2">The sequence shown here is derived from an EMBL/GenBank/DDBJ whole genome shotgun (WGS) entry which is preliminary data.</text>
</comment>
<protein>
    <recommendedName>
        <fullName evidence="1">SprT-like domain-containing protein</fullName>
    </recommendedName>
</protein>
<reference evidence="2 3" key="1">
    <citation type="submission" date="2015-06" db="EMBL/GenBank/DDBJ databases">
        <title>More than comparative genomics: Whole genome sequencing reveals elusive C. pecorum plasmid and re-evaluates genetic differences and phylogenetic relationships between C. pecorum from pig, cattle, sheep and koala hosts.</title>
        <authorList>
            <person name="Jelocnik M."/>
            <person name="Bachmann N.L."/>
            <person name="Kaltenboeck B."/>
            <person name="Waugh C."/>
            <person name="Woolford L."/>
            <person name="Speight N."/>
            <person name="Gillett A."/>
            <person name="Higgins D."/>
            <person name="Flanagan C."/>
            <person name="Myers G."/>
            <person name="Timms P."/>
            <person name="Polkinghorne A."/>
        </authorList>
    </citation>
    <scope>NUCLEOTIDE SEQUENCE [LARGE SCALE GENOMIC DNA]</scope>
    <source>
        <strain evidence="2 3">L1</strain>
    </source>
</reference>
<evidence type="ECO:0000313" key="2">
    <source>
        <dbReference type="EMBL" id="KTF29228.1"/>
    </source>
</evidence>
<dbReference type="Pfam" id="PF10263">
    <property type="entry name" value="SprT-like"/>
    <property type="match status" value="1"/>
</dbReference>
<proteinExistence type="predicted"/>
<dbReference type="Proteomes" id="UP000054301">
    <property type="component" value="Unassembled WGS sequence"/>
</dbReference>
<dbReference type="AlphaFoldDB" id="A0AA40PRC9"/>
<feature type="domain" description="SprT-like" evidence="1">
    <location>
        <begin position="51"/>
        <end position="149"/>
    </location>
</feature>
<evidence type="ECO:0000313" key="3">
    <source>
        <dbReference type="Proteomes" id="UP000054301"/>
    </source>
</evidence>
<dbReference type="InterPro" id="IPR006640">
    <property type="entry name" value="SprT-like_domain"/>
</dbReference>
<organism evidence="2 3">
    <name type="scientific">Chlamydia pecorum</name>
    <dbReference type="NCBI Taxonomy" id="85991"/>
    <lineage>
        <taxon>Bacteria</taxon>
        <taxon>Pseudomonadati</taxon>
        <taxon>Chlamydiota</taxon>
        <taxon>Chlamydiia</taxon>
        <taxon>Chlamydiales</taxon>
        <taxon>Chlamydiaceae</taxon>
        <taxon>Chlamydia/Chlamydophila group</taxon>
        <taxon>Chlamydia</taxon>
    </lineage>
</organism>
<sequence>MSLLKFLGYLHKLLRQSLYRHHLMPASTTSKKFLLRSALPVDFSRGEVYDLQEIYQDLNRRLFKNALNLRIGWFGRTRSGRARKVVLGSFHEDEQLIRIHKSLDRKEIPRFFMEYLVYHEMAHSVVPREYSLSGRTIFHGKKFKEYEQRFPLYERAVAWEKAHIKVLLQGK</sequence>